<comment type="similarity">
    <text evidence="6">Belongs to the acetyltransferase family. OlsB subfamily.</text>
</comment>
<comment type="catalytic activity">
    <reaction evidence="10">
        <text>a (3R)-hydroxyacyl-[ACP] + L-ornithine = a lyso-ornithine lipid + holo-[ACP] + H(+)</text>
        <dbReference type="Rhea" id="RHEA:20633"/>
        <dbReference type="Rhea" id="RHEA-COMP:9685"/>
        <dbReference type="Rhea" id="RHEA-COMP:9945"/>
        <dbReference type="ChEBI" id="CHEBI:15378"/>
        <dbReference type="ChEBI" id="CHEBI:46911"/>
        <dbReference type="ChEBI" id="CHEBI:64479"/>
        <dbReference type="ChEBI" id="CHEBI:78827"/>
        <dbReference type="ChEBI" id="CHEBI:138482"/>
        <dbReference type="EC" id="2.3.2.30"/>
    </reaction>
    <physiologicalReaction direction="left-to-right" evidence="10">
        <dbReference type="Rhea" id="RHEA:20634"/>
    </physiologicalReaction>
</comment>
<dbReference type="EC" id="2.3.2.30" evidence="7"/>
<sequence length="575" mass="66995">MIDIQDLITQKYPKFVTYPAILRRPLLAILRHLIREVEINRFLQQEAPSQGFEFIDKVLEYFQFNYLVSQREKENIPTQGRVLIVANHPLGSLDGLALLKLVGEVRQDVKIIANDILMHFSPLQAHLLPIDNLTRTDYRQSMARVLDALTADEAVILFPAGEVSRASATGIKDGPWLSGFVHFARKTNTPILPVFIGGKNSWCFYFFSFFHRPLGLLLLAREMFKQHKASIPIRIGELIPLHRFDLEGIPLKTKIKLLRKHVYRLNRSRKPLFITEKSIAHPEDRQMLRKELKQAESLGMTQDGKQIYLFDYQPSSSVMRELGRLREIAFRRVGEGTGSKRDLDEYDVDYRHLILWDEEELEIVGAYRIAEVKNLIQKKGVNALYTHSLFELNDNFLPILNQSIELGRSFVQPKYWGRRSLDYLWFGIGAYLRKNPHIRYMFGPVTLSNTYPQMAKDLLVSYYRHYYKKNTLYAKARAPYLIQLEHQQEITTYFNLKHPREDFYTLRHQLDQMGVTIPTLYKQYTELCEDGGVHFLDFSVDAAFGYCIDGLVLVDIQTIKVKKRERYINSAPQAD</sequence>
<dbReference type="SMART" id="SM00563">
    <property type="entry name" value="PlsC"/>
    <property type="match status" value="1"/>
</dbReference>
<keyword evidence="2" id="KW-0444">Lipid biosynthesis</keyword>
<comment type="function">
    <text evidence="9">Catalyzes the first step in the biosynthesis of ornithine lipids, which are phosphorus-free membrane lipids. Catalyzes the 3-hydroxyacyl-acyl carrier protein-dependent acylation of ornithine to form lyso-ornithine lipid (LOL).</text>
</comment>
<evidence type="ECO:0000313" key="13">
    <source>
        <dbReference type="Proteomes" id="UP000242999"/>
    </source>
</evidence>
<evidence type="ECO:0000256" key="4">
    <source>
        <dbReference type="ARBA" id="ARBA00023098"/>
    </source>
</evidence>
<dbReference type="RefSeq" id="WP_093308508.1">
    <property type="nucleotide sequence ID" value="NZ_FNYH01000002.1"/>
</dbReference>
<evidence type="ECO:0000256" key="8">
    <source>
        <dbReference type="ARBA" id="ARBA00039866"/>
    </source>
</evidence>
<evidence type="ECO:0000313" key="12">
    <source>
        <dbReference type="EMBL" id="SEI46572.1"/>
    </source>
</evidence>
<dbReference type="Pfam" id="PF19576">
    <property type="entry name" value="Acyltransf_2"/>
    <property type="match status" value="1"/>
</dbReference>
<dbReference type="Pfam" id="PF13444">
    <property type="entry name" value="Acetyltransf_5"/>
    <property type="match status" value="1"/>
</dbReference>
<keyword evidence="13" id="KW-1185">Reference proteome</keyword>
<evidence type="ECO:0000256" key="2">
    <source>
        <dbReference type="ARBA" id="ARBA00022516"/>
    </source>
</evidence>
<dbReference type="PANTHER" id="PTHR37323:SF1">
    <property type="entry name" value="L-ORNITHINE N(ALPHA)-ACYLTRANSFERASE"/>
    <property type="match status" value="1"/>
</dbReference>
<feature type="domain" description="Phospholipid/glycerol acyltransferase" evidence="11">
    <location>
        <begin position="82"/>
        <end position="199"/>
    </location>
</feature>
<evidence type="ECO:0000256" key="10">
    <source>
        <dbReference type="ARBA" id="ARBA00047785"/>
    </source>
</evidence>
<evidence type="ECO:0000256" key="1">
    <source>
        <dbReference type="ARBA" id="ARBA00005189"/>
    </source>
</evidence>
<proteinExistence type="inferred from homology"/>
<comment type="pathway">
    <text evidence="1">Lipid metabolism.</text>
</comment>
<dbReference type="InterPro" id="IPR002123">
    <property type="entry name" value="Plipid/glycerol_acylTrfase"/>
</dbReference>
<dbReference type="InterPro" id="IPR045746">
    <property type="entry name" value="ACT14924-like_Acyltransf_dom"/>
</dbReference>
<dbReference type="OrthoDB" id="1113830at2"/>
<keyword evidence="4" id="KW-0443">Lipid metabolism</keyword>
<dbReference type="AlphaFoldDB" id="A0A1H6R5V5"/>
<evidence type="ECO:0000256" key="9">
    <source>
        <dbReference type="ARBA" id="ARBA00045724"/>
    </source>
</evidence>
<protein>
    <recommendedName>
        <fullName evidence="8">L-ornithine N(alpha)-acyltransferase</fullName>
        <ecNumber evidence="7">2.3.2.30</ecNumber>
    </recommendedName>
</protein>
<organism evidence="12 13">
    <name type="scientific">Allopseudospirillum japonicum</name>
    <dbReference type="NCBI Taxonomy" id="64971"/>
    <lineage>
        <taxon>Bacteria</taxon>
        <taxon>Pseudomonadati</taxon>
        <taxon>Pseudomonadota</taxon>
        <taxon>Gammaproteobacteria</taxon>
        <taxon>Oceanospirillales</taxon>
        <taxon>Oceanospirillaceae</taxon>
        <taxon>Allopseudospirillum</taxon>
    </lineage>
</organism>
<dbReference type="EMBL" id="FNYH01000002">
    <property type="protein sequence ID" value="SEI46572.1"/>
    <property type="molecule type" value="Genomic_DNA"/>
</dbReference>
<gene>
    <name evidence="12" type="ORF">SAMN05421831_102163</name>
</gene>
<dbReference type="SUPFAM" id="SSF69593">
    <property type="entry name" value="Glycerol-3-phosphate (1)-acyltransferase"/>
    <property type="match status" value="1"/>
</dbReference>
<reference evidence="13" key="1">
    <citation type="submission" date="2016-10" db="EMBL/GenBank/DDBJ databases">
        <authorList>
            <person name="Varghese N."/>
            <person name="Submissions S."/>
        </authorList>
    </citation>
    <scope>NUCLEOTIDE SEQUENCE [LARGE SCALE GENOMIC DNA]</scope>
    <source>
        <strain evidence="13">DSM 7165</strain>
    </source>
</reference>
<accession>A0A1H6R5V5</accession>
<evidence type="ECO:0000256" key="5">
    <source>
        <dbReference type="ARBA" id="ARBA00023315"/>
    </source>
</evidence>
<evidence type="ECO:0000256" key="3">
    <source>
        <dbReference type="ARBA" id="ARBA00022679"/>
    </source>
</evidence>
<keyword evidence="5" id="KW-0012">Acyltransferase</keyword>
<dbReference type="GO" id="GO:0043810">
    <property type="term" value="F:ornithine-acyl [acyl carrier protein] N-acyltransferase activity"/>
    <property type="evidence" value="ECO:0007669"/>
    <property type="project" value="UniProtKB-EC"/>
</dbReference>
<dbReference type="GO" id="GO:0006629">
    <property type="term" value="P:lipid metabolic process"/>
    <property type="evidence" value="ECO:0007669"/>
    <property type="project" value="UniProtKB-KW"/>
</dbReference>
<evidence type="ECO:0000256" key="7">
    <source>
        <dbReference type="ARBA" id="ARBA00039058"/>
    </source>
</evidence>
<dbReference type="InterPro" id="IPR052351">
    <property type="entry name" value="Ornithine_N-alpha-AT"/>
</dbReference>
<dbReference type="STRING" id="64971.SAMN05421831_102163"/>
<dbReference type="PANTHER" id="PTHR37323">
    <property type="entry name" value="GCN5-RELATED N-ACETYLTRANSFERASE"/>
    <property type="match status" value="1"/>
</dbReference>
<evidence type="ECO:0000259" key="11">
    <source>
        <dbReference type="SMART" id="SM00563"/>
    </source>
</evidence>
<evidence type="ECO:0000256" key="6">
    <source>
        <dbReference type="ARBA" id="ARBA00038095"/>
    </source>
</evidence>
<dbReference type="SUPFAM" id="SSF55729">
    <property type="entry name" value="Acyl-CoA N-acyltransferases (Nat)"/>
    <property type="match status" value="1"/>
</dbReference>
<name>A0A1H6R5V5_9GAMM</name>
<dbReference type="Proteomes" id="UP000242999">
    <property type="component" value="Unassembled WGS sequence"/>
</dbReference>
<keyword evidence="3" id="KW-0808">Transferase</keyword>
<dbReference type="InterPro" id="IPR016181">
    <property type="entry name" value="Acyl_CoA_acyltransferase"/>
</dbReference>